<dbReference type="InterPro" id="IPR050300">
    <property type="entry name" value="GDXG_lipolytic_enzyme"/>
</dbReference>
<dbReference type="EMBL" id="QSUL01000018">
    <property type="protein sequence ID" value="RGN31509.1"/>
    <property type="molecule type" value="Genomic_DNA"/>
</dbReference>
<evidence type="ECO:0000313" key="4">
    <source>
        <dbReference type="Proteomes" id="UP000260983"/>
    </source>
</evidence>
<organism evidence="3 4">
    <name type="scientific">Bacteroides oleiciplenus</name>
    <dbReference type="NCBI Taxonomy" id="626931"/>
    <lineage>
        <taxon>Bacteria</taxon>
        <taxon>Pseudomonadati</taxon>
        <taxon>Bacteroidota</taxon>
        <taxon>Bacteroidia</taxon>
        <taxon>Bacteroidales</taxon>
        <taxon>Bacteroidaceae</taxon>
        <taxon>Bacteroides</taxon>
    </lineage>
</organism>
<sequence>MDGNAMKIFIYIVFILCGVHTSVAQEKILLWPQGKMPNSKGMIVSDTIIDGRLFQVGEPRVYVYPAAKEKNTGAAILIVPGGGYLRLTADYSNIPIASYYQQQGISAFVVCHRMPASPDLEVPEIAPWQDIQRAMRIICANAAKWGIDSNRIGIFGGSAGGHGASTLATHKEDISAIGDELDCFSYTPAFMILLSPVISFESPIVHEGSRDRLLRDNSSEELIEFFSNEKHVTPDTPPAFLVHANDDKVVSPLNSIAFYQALKNAGVESSLHIFPYGGHRLGIGNCTGSAAVWPNLSIDWLKEMKFVE</sequence>
<dbReference type="PANTHER" id="PTHR48081">
    <property type="entry name" value="AB HYDROLASE SUPERFAMILY PROTEIN C4A8.06C"/>
    <property type="match status" value="1"/>
</dbReference>
<dbReference type="GO" id="GO:0016787">
    <property type="term" value="F:hydrolase activity"/>
    <property type="evidence" value="ECO:0007669"/>
    <property type="project" value="UniProtKB-KW"/>
</dbReference>
<name>A0A3E5B1T3_9BACE</name>
<dbReference type="Proteomes" id="UP000260983">
    <property type="component" value="Unassembled WGS sequence"/>
</dbReference>
<protein>
    <submittedName>
        <fullName evidence="3">Alpha/beta hydrolase</fullName>
    </submittedName>
</protein>
<evidence type="ECO:0000313" key="3">
    <source>
        <dbReference type="EMBL" id="RGN31509.1"/>
    </source>
</evidence>
<dbReference type="InterPro" id="IPR029058">
    <property type="entry name" value="AB_hydrolase_fold"/>
</dbReference>
<proteinExistence type="predicted"/>
<dbReference type="SUPFAM" id="SSF53474">
    <property type="entry name" value="alpha/beta-Hydrolases"/>
    <property type="match status" value="1"/>
</dbReference>
<feature type="domain" description="BD-FAE-like" evidence="2">
    <location>
        <begin position="63"/>
        <end position="262"/>
    </location>
</feature>
<dbReference type="InterPro" id="IPR049492">
    <property type="entry name" value="BD-FAE-like_dom"/>
</dbReference>
<comment type="caution">
    <text evidence="3">The sequence shown here is derived from an EMBL/GenBank/DDBJ whole genome shotgun (WGS) entry which is preliminary data.</text>
</comment>
<reference evidence="3 4" key="1">
    <citation type="submission" date="2018-08" db="EMBL/GenBank/DDBJ databases">
        <title>A genome reference for cultivated species of the human gut microbiota.</title>
        <authorList>
            <person name="Zou Y."/>
            <person name="Xue W."/>
            <person name="Luo G."/>
        </authorList>
    </citation>
    <scope>NUCLEOTIDE SEQUENCE [LARGE SCALE GENOMIC DNA]</scope>
    <source>
        <strain evidence="3 4">OM05-15BH</strain>
    </source>
</reference>
<evidence type="ECO:0000256" key="1">
    <source>
        <dbReference type="ARBA" id="ARBA00022801"/>
    </source>
</evidence>
<accession>A0A3E5B1T3</accession>
<gene>
    <name evidence="3" type="ORF">DXB65_20760</name>
</gene>
<keyword evidence="1 3" id="KW-0378">Hydrolase</keyword>
<evidence type="ECO:0000259" key="2">
    <source>
        <dbReference type="Pfam" id="PF20434"/>
    </source>
</evidence>
<dbReference type="PANTHER" id="PTHR48081:SF6">
    <property type="entry name" value="PEPTIDASE S9 PROLYL OLIGOPEPTIDASE CATALYTIC DOMAIN-CONTAINING PROTEIN"/>
    <property type="match status" value="1"/>
</dbReference>
<dbReference type="AlphaFoldDB" id="A0A3E5B1T3"/>
<dbReference type="Gene3D" id="3.40.50.1820">
    <property type="entry name" value="alpha/beta hydrolase"/>
    <property type="match status" value="1"/>
</dbReference>
<dbReference type="Pfam" id="PF20434">
    <property type="entry name" value="BD-FAE"/>
    <property type="match status" value="1"/>
</dbReference>